<dbReference type="Proteomes" id="UP001642260">
    <property type="component" value="Unassembled WGS sequence"/>
</dbReference>
<comment type="caution">
    <text evidence="2">The sequence shown here is derived from an EMBL/GenBank/DDBJ whole genome shotgun (WGS) entry which is preliminary data.</text>
</comment>
<name>A0ABC8KWW8_ERUVS</name>
<proteinExistence type="predicted"/>
<feature type="region of interest" description="Disordered" evidence="1">
    <location>
        <begin position="1"/>
        <end position="94"/>
    </location>
</feature>
<gene>
    <name evidence="2" type="ORF">ERUC_LOCUS29318</name>
</gene>
<accession>A0ABC8KWW8</accession>
<reference evidence="2 3" key="1">
    <citation type="submission" date="2022-03" db="EMBL/GenBank/DDBJ databases">
        <authorList>
            <person name="Macdonald S."/>
            <person name="Ahmed S."/>
            <person name="Newling K."/>
        </authorList>
    </citation>
    <scope>NUCLEOTIDE SEQUENCE [LARGE SCALE GENOMIC DNA]</scope>
</reference>
<evidence type="ECO:0000313" key="2">
    <source>
        <dbReference type="EMBL" id="CAH8363562.1"/>
    </source>
</evidence>
<feature type="compositionally biased region" description="Polar residues" evidence="1">
    <location>
        <begin position="71"/>
        <end position="87"/>
    </location>
</feature>
<dbReference type="EMBL" id="CAKOAT010364042">
    <property type="protein sequence ID" value="CAH8363562.1"/>
    <property type="molecule type" value="Genomic_DNA"/>
</dbReference>
<sequence length="193" mass="21003">MVGKTDQHTGPSKSGVDTAPAFSQKDTLPAFSKKDSAPAKTKRVIAPAISEKDTAPAISKKYTAPAKSQKETTSAKSTKVTGPQTRKVTNKRKEVLYRPGMLELGTRRLRKKKLITDDPLIDLPGVNLSLSPGIDVHLSTQDYLQSCFPDLSQDTFVEGFDPSQPKIDDPLAFSSPGTSEKIDVRELNDYQVA</sequence>
<organism evidence="2 3">
    <name type="scientific">Eruca vesicaria subsp. sativa</name>
    <name type="common">Garden rocket</name>
    <name type="synonym">Eruca sativa</name>
    <dbReference type="NCBI Taxonomy" id="29727"/>
    <lineage>
        <taxon>Eukaryota</taxon>
        <taxon>Viridiplantae</taxon>
        <taxon>Streptophyta</taxon>
        <taxon>Embryophyta</taxon>
        <taxon>Tracheophyta</taxon>
        <taxon>Spermatophyta</taxon>
        <taxon>Magnoliopsida</taxon>
        <taxon>eudicotyledons</taxon>
        <taxon>Gunneridae</taxon>
        <taxon>Pentapetalae</taxon>
        <taxon>rosids</taxon>
        <taxon>malvids</taxon>
        <taxon>Brassicales</taxon>
        <taxon>Brassicaceae</taxon>
        <taxon>Brassiceae</taxon>
        <taxon>Eruca</taxon>
    </lineage>
</organism>
<keyword evidence="3" id="KW-1185">Reference proteome</keyword>
<evidence type="ECO:0000313" key="3">
    <source>
        <dbReference type="Proteomes" id="UP001642260"/>
    </source>
</evidence>
<evidence type="ECO:0000256" key="1">
    <source>
        <dbReference type="SAM" id="MobiDB-lite"/>
    </source>
</evidence>
<protein>
    <submittedName>
        <fullName evidence="2">Uncharacterized protein</fullName>
    </submittedName>
</protein>
<dbReference type="AlphaFoldDB" id="A0ABC8KWW8"/>